<name>A0A8T7M5J7_9CHLR</name>
<feature type="transmembrane region" description="Helical" evidence="8">
    <location>
        <begin position="28"/>
        <end position="48"/>
    </location>
</feature>
<dbReference type="GO" id="GO:0009103">
    <property type="term" value="P:lipopolysaccharide biosynthetic process"/>
    <property type="evidence" value="ECO:0007669"/>
    <property type="project" value="UniProtKB-ARBA"/>
</dbReference>
<keyword evidence="4" id="KW-0808">Transferase</keyword>
<feature type="transmembrane region" description="Helical" evidence="8">
    <location>
        <begin position="189"/>
        <end position="217"/>
    </location>
</feature>
<feature type="transmembrane region" description="Helical" evidence="8">
    <location>
        <begin position="339"/>
        <end position="356"/>
    </location>
</feature>
<keyword evidence="5 8" id="KW-0812">Transmembrane</keyword>
<dbReference type="InterPro" id="IPR021280">
    <property type="entry name" value="TMEM260-like"/>
</dbReference>
<dbReference type="EMBL" id="JACATZ010000003">
    <property type="protein sequence ID" value="NWJ47262.1"/>
    <property type="molecule type" value="Genomic_DNA"/>
</dbReference>
<reference evidence="9 11" key="1">
    <citation type="submission" date="2020-06" db="EMBL/GenBank/DDBJ databases">
        <title>Anoxygenic phototrophic Chloroflexota member uses a Type I reaction center.</title>
        <authorList>
            <person name="Tsuji J.M."/>
            <person name="Shaw N.A."/>
            <person name="Nagashima S."/>
            <person name="Venkiteswaran J."/>
            <person name="Schiff S.L."/>
            <person name="Hanada S."/>
            <person name="Tank M."/>
            <person name="Neufeld J.D."/>
        </authorList>
    </citation>
    <scope>NUCLEOTIDE SEQUENCE [LARGE SCALE GENOMIC DNA]</scope>
    <source>
        <strain evidence="9">L227-S17</strain>
    </source>
</reference>
<dbReference type="RefSeq" id="WP_341471065.1">
    <property type="nucleotide sequence ID" value="NZ_CP128400.1"/>
</dbReference>
<feature type="transmembrane region" description="Helical" evidence="8">
    <location>
        <begin position="134"/>
        <end position="153"/>
    </location>
</feature>
<evidence type="ECO:0000256" key="3">
    <source>
        <dbReference type="ARBA" id="ARBA00022676"/>
    </source>
</evidence>
<reference evidence="10" key="2">
    <citation type="journal article" date="2024" name="Nature">
        <title>Anoxygenic phototroph of the Chloroflexota uses a type I reaction centre.</title>
        <authorList>
            <person name="Tsuji J.M."/>
            <person name="Shaw N.A."/>
            <person name="Nagashima S."/>
            <person name="Venkiteswaran J.J."/>
            <person name="Schiff S.L."/>
            <person name="Watanabe T."/>
            <person name="Fukui M."/>
            <person name="Hanada S."/>
            <person name="Tank M."/>
            <person name="Neufeld J.D."/>
        </authorList>
    </citation>
    <scope>NUCLEOTIDE SEQUENCE</scope>
    <source>
        <strain evidence="10">L227-S17</strain>
    </source>
</reference>
<evidence type="ECO:0000256" key="8">
    <source>
        <dbReference type="SAM" id="Phobius"/>
    </source>
</evidence>
<dbReference type="AlphaFoldDB" id="A0A8T7M5J7"/>
<evidence type="ECO:0000256" key="4">
    <source>
        <dbReference type="ARBA" id="ARBA00022679"/>
    </source>
</evidence>
<dbReference type="GO" id="GO:0005886">
    <property type="term" value="C:plasma membrane"/>
    <property type="evidence" value="ECO:0007669"/>
    <property type="project" value="UniProtKB-SubCell"/>
</dbReference>
<keyword evidence="12" id="KW-1185">Reference proteome</keyword>
<evidence type="ECO:0000313" key="10">
    <source>
        <dbReference type="EMBL" id="WJW69180.1"/>
    </source>
</evidence>
<comment type="subcellular location">
    <subcellularLocation>
        <location evidence="1">Cell membrane</location>
        <topology evidence="1">Multi-pass membrane protein</topology>
    </subcellularLocation>
</comment>
<accession>A0A8T7M5J7</accession>
<dbReference type="EMBL" id="CP128400">
    <property type="protein sequence ID" value="WJW69180.1"/>
    <property type="molecule type" value="Genomic_DNA"/>
</dbReference>
<dbReference type="Proteomes" id="UP000521676">
    <property type="component" value="Unassembled WGS sequence"/>
</dbReference>
<proteinExistence type="predicted"/>
<dbReference type="GO" id="GO:0016763">
    <property type="term" value="F:pentosyltransferase activity"/>
    <property type="evidence" value="ECO:0007669"/>
    <property type="project" value="TreeGrafter"/>
</dbReference>
<dbReference type="PANTHER" id="PTHR33908:SF11">
    <property type="entry name" value="MEMBRANE PROTEIN"/>
    <property type="match status" value="1"/>
</dbReference>
<dbReference type="Proteomes" id="UP001431572">
    <property type="component" value="Chromosome 2"/>
</dbReference>
<organism evidence="9 11">
    <name type="scientific">Candidatus Chlorohelix allophototropha</name>
    <dbReference type="NCBI Taxonomy" id="3003348"/>
    <lineage>
        <taxon>Bacteria</taxon>
        <taxon>Bacillati</taxon>
        <taxon>Chloroflexota</taxon>
        <taxon>Chloroflexia</taxon>
        <taxon>Candidatus Chloroheliales</taxon>
        <taxon>Candidatus Chloroheliaceae</taxon>
        <taxon>Candidatus Chlorohelix</taxon>
    </lineage>
</organism>
<evidence type="ECO:0000256" key="2">
    <source>
        <dbReference type="ARBA" id="ARBA00022475"/>
    </source>
</evidence>
<feature type="transmembrane region" description="Helical" evidence="8">
    <location>
        <begin position="362"/>
        <end position="379"/>
    </location>
</feature>
<dbReference type="InterPro" id="IPR050297">
    <property type="entry name" value="LipidA_mod_glycosyltrf_83"/>
</dbReference>
<keyword evidence="6 8" id="KW-1133">Transmembrane helix</keyword>
<dbReference type="Pfam" id="PF11028">
    <property type="entry name" value="TMEM260-like"/>
    <property type="match status" value="1"/>
</dbReference>
<feature type="transmembrane region" description="Helical" evidence="8">
    <location>
        <begin position="101"/>
        <end position="122"/>
    </location>
</feature>
<keyword evidence="2" id="KW-1003">Cell membrane</keyword>
<protein>
    <submittedName>
        <fullName evidence="9">DUF2723 domain-containing protein</fullName>
    </submittedName>
</protein>
<feature type="transmembrane region" description="Helical" evidence="8">
    <location>
        <begin position="386"/>
        <end position="408"/>
    </location>
</feature>
<gene>
    <name evidence="9" type="ORF">HXX08_15475</name>
    <name evidence="10" type="ORF">OZ401_002776</name>
</gene>
<sequence>MGITATNKTTQAPHRLALNPQQTQISRILVKTLPLILLGLLGLVFRLLTTPDFVESRDGIFFTRGLVRYSVYEMRPHWPGYPVYLWFGSLFHWFISDPTGALHLLSVVASVLTSLPLAKVAIEWKRATGANERDVQLAGITAAVVWLLVPLSWLGGSEIFSDPLALLLGATMFWLSWRALVRSEKAWQYLLPAAALGGLMLGVRLSYVTLLLPLFYATWKNRHQKVGRWNYPALMLVVVGGLLISTGLWLSWQIWLEGSRFFEATINHLNGHYSEWGGSITTDHNLLNRPVRMLETTLVYGFGGWWPGTPWLRILPTLALLFLSINGIKRLLQASNRHMVILAGLWGIPYLLWILLGNDVDLARYDLPLVALICILAAIGLPFGRLAAYGALVALAFVLGMVTVPLAWEHRESPPIGQRLVRYVNQNLNNTGTTIAINDQIPYLIFYLQEYAPSYSSIRIQNDSLDVQVEKLTLEGRKIYITALPDSLGEGWVPVARFCRGQYMESRGPLEVWFYLYDPSNQQEPSLRCY</sequence>
<evidence type="ECO:0000313" key="11">
    <source>
        <dbReference type="Proteomes" id="UP000521676"/>
    </source>
</evidence>
<keyword evidence="7 8" id="KW-0472">Membrane</keyword>
<evidence type="ECO:0000256" key="1">
    <source>
        <dbReference type="ARBA" id="ARBA00004651"/>
    </source>
</evidence>
<evidence type="ECO:0000256" key="7">
    <source>
        <dbReference type="ARBA" id="ARBA00023136"/>
    </source>
</evidence>
<feature type="transmembrane region" description="Helical" evidence="8">
    <location>
        <begin position="229"/>
        <end position="252"/>
    </location>
</feature>
<evidence type="ECO:0000256" key="6">
    <source>
        <dbReference type="ARBA" id="ARBA00022989"/>
    </source>
</evidence>
<dbReference type="PANTHER" id="PTHR33908">
    <property type="entry name" value="MANNOSYLTRANSFERASE YKCB-RELATED"/>
    <property type="match status" value="1"/>
</dbReference>
<evidence type="ECO:0000313" key="12">
    <source>
        <dbReference type="Proteomes" id="UP001431572"/>
    </source>
</evidence>
<evidence type="ECO:0000313" key="9">
    <source>
        <dbReference type="EMBL" id="NWJ47262.1"/>
    </source>
</evidence>
<keyword evidence="3" id="KW-0328">Glycosyltransferase</keyword>
<evidence type="ECO:0000256" key="5">
    <source>
        <dbReference type="ARBA" id="ARBA00022692"/>
    </source>
</evidence>